<dbReference type="OrthoDB" id="9957238at2"/>
<dbReference type="RefSeq" id="WP_138153198.1">
    <property type="nucleotide sequence ID" value="NZ_VANU01000005.1"/>
</dbReference>
<sequence>MKIFFFLFFIFNSFTFSADLLNFYYNNDNYNFCIKNYSIADNTLNFTTYNDENHSVPMNNISEYSIKNGYVINSNNECIFSDSITSNYNIVTKSELNIKDLSALGLDNYDLTFLLALSGLMTSFLFLFGIFRWI</sequence>
<dbReference type="AlphaFoldDB" id="A0A5R8XYI5"/>
<proteinExistence type="predicted"/>
<accession>A0A5R8XYI5</accession>
<keyword evidence="1" id="KW-0812">Transmembrane</keyword>
<evidence type="ECO:0000313" key="4">
    <source>
        <dbReference type="Proteomes" id="UP000308901"/>
    </source>
</evidence>
<dbReference type="EMBL" id="VANU01000005">
    <property type="protein sequence ID" value="TLP36944.1"/>
    <property type="molecule type" value="Genomic_DNA"/>
</dbReference>
<feature type="chain" id="PRO_5024341252" evidence="2">
    <location>
        <begin position="19"/>
        <end position="134"/>
    </location>
</feature>
<comment type="caution">
    <text evidence="3">The sequence shown here is derived from an EMBL/GenBank/DDBJ whole genome shotgun (WGS) entry which is preliminary data.</text>
</comment>
<feature type="signal peptide" evidence="2">
    <location>
        <begin position="1"/>
        <end position="18"/>
    </location>
</feature>
<evidence type="ECO:0000256" key="2">
    <source>
        <dbReference type="SAM" id="SignalP"/>
    </source>
</evidence>
<evidence type="ECO:0000256" key="1">
    <source>
        <dbReference type="SAM" id="Phobius"/>
    </source>
</evidence>
<name>A0A5R8XYI5_9BACT</name>
<feature type="transmembrane region" description="Helical" evidence="1">
    <location>
        <begin position="111"/>
        <end position="131"/>
    </location>
</feature>
<keyword evidence="1" id="KW-1133">Transmembrane helix</keyword>
<keyword evidence="4" id="KW-1185">Reference proteome</keyword>
<keyword evidence="1" id="KW-0472">Membrane</keyword>
<gene>
    <name evidence="3" type="ORF">FDK22_11920</name>
</gene>
<keyword evidence="2" id="KW-0732">Signal</keyword>
<protein>
    <submittedName>
        <fullName evidence="3">Uncharacterized protein</fullName>
    </submittedName>
</protein>
<reference evidence="3 4" key="1">
    <citation type="submission" date="2019-05" db="EMBL/GenBank/DDBJ databases">
        <title>Arcobacter sp. nov., isolated from sea sediment.</title>
        <authorList>
            <person name="Kim W."/>
        </authorList>
    </citation>
    <scope>NUCLEOTIDE SEQUENCE [LARGE SCALE GENOMIC DNA]</scope>
    <source>
        <strain evidence="3 4">CAU 1517</strain>
    </source>
</reference>
<organism evidence="3 4">
    <name type="scientific">Arcobacter arenosus</name>
    <dbReference type="NCBI Taxonomy" id="2576037"/>
    <lineage>
        <taxon>Bacteria</taxon>
        <taxon>Pseudomonadati</taxon>
        <taxon>Campylobacterota</taxon>
        <taxon>Epsilonproteobacteria</taxon>
        <taxon>Campylobacterales</taxon>
        <taxon>Arcobacteraceae</taxon>
        <taxon>Arcobacter</taxon>
    </lineage>
</organism>
<dbReference type="Proteomes" id="UP000308901">
    <property type="component" value="Unassembled WGS sequence"/>
</dbReference>
<evidence type="ECO:0000313" key="3">
    <source>
        <dbReference type="EMBL" id="TLP36944.1"/>
    </source>
</evidence>